<comment type="caution">
    <text evidence="2">The sequence shown here is derived from an EMBL/GenBank/DDBJ whole genome shotgun (WGS) entry which is preliminary data.</text>
</comment>
<dbReference type="EMBL" id="VEVQ02000006">
    <property type="protein sequence ID" value="NHN26173.1"/>
    <property type="molecule type" value="Genomic_DNA"/>
</dbReference>
<organism evidence="2 3">
    <name type="scientific">Flavobacterium jejuense</name>
    <dbReference type="NCBI Taxonomy" id="1544455"/>
    <lineage>
        <taxon>Bacteria</taxon>
        <taxon>Pseudomonadati</taxon>
        <taxon>Bacteroidota</taxon>
        <taxon>Flavobacteriia</taxon>
        <taxon>Flavobacteriales</taxon>
        <taxon>Flavobacteriaceae</taxon>
        <taxon>Flavobacterium</taxon>
    </lineage>
</organism>
<reference evidence="3" key="1">
    <citation type="submission" date="2019-05" db="EMBL/GenBank/DDBJ databases">
        <title>Flavobacterium profundi sp. nov., isolated from a deep-sea seamount.</title>
        <authorList>
            <person name="Zhang D.-C."/>
        </authorList>
    </citation>
    <scope>NUCLEOTIDE SEQUENCE [LARGE SCALE GENOMIC DNA]</scope>
    <source>
        <strain evidence="3">EC11</strain>
    </source>
</reference>
<dbReference type="InterPro" id="IPR001296">
    <property type="entry name" value="Glyco_trans_1"/>
</dbReference>
<dbReference type="Proteomes" id="UP000817854">
    <property type="component" value="Unassembled WGS sequence"/>
</dbReference>
<dbReference type="PANTHER" id="PTHR12526">
    <property type="entry name" value="GLYCOSYLTRANSFERASE"/>
    <property type="match status" value="1"/>
</dbReference>
<sequence>MKSKTIAIYSGEIPSTTFIERLIVGLCSTGSTIYLFGKQKKKISYAKNVQLVTYSNRFSKVVVLLKYAVLLSFFKPKEKHKLDQIITSQKGDKQIKKLKYYPVLYHKPDIFHLQWAKGVEDWLWVKEFGIKFVLSLRGTHISISPIGDAALKQKYQANFLKVDGFHGVSKAIIDEASIYEANLKNATVIYSGLDVEKLIFKPKTKINSELKILSIGRSHWVKGYAYALDAFSYLKQEGVDFHYTIVGLGNDEELLFQRNQLDLETVVTFCKSIPFNQIVDKIQNADILLLPSLEEGIANVVLEAMALGTLVISTDCGGMQEVVKDGENGYVVPVRSARAIADTILEVRKLTLADYNEMTKKARLTVEKQHSNKKMISDFNSFYDIVLNKELS</sequence>
<dbReference type="Gene3D" id="3.40.50.2000">
    <property type="entry name" value="Glycogen Phosphorylase B"/>
    <property type="match status" value="2"/>
</dbReference>
<dbReference type="RefSeq" id="WP_165928903.1">
    <property type="nucleotide sequence ID" value="NZ_VEVQ02000006.1"/>
</dbReference>
<dbReference type="SUPFAM" id="SSF53756">
    <property type="entry name" value="UDP-Glycosyltransferase/glycogen phosphorylase"/>
    <property type="match status" value="1"/>
</dbReference>
<feature type="domain" description="Glycosyl transferase family 1" evidence="1">
    <location>
        <begin position="200"/>
        <end position="363"/>
    </location>
</feature>
<dbReference type="CDD" id="cd03801">
    <property type="entry name" value="GT4_PimA-like"/>
    <property type="match status" value="1"/>
</dbReference>
<keyword evidence="3" id="KW-1185">Reference proteome</keyword>
<name>A0ABX0IUG1_9FLAO</name>
<reference evidence="2 3" key="2">
    <citation type="submission" date="2019-05" db="EMBL/GenBank/DDBJ databases">
        <authorList>
            <person name="Lianzixin W."/>
        </authorList>
    </citation>
    <scope>NUCLEOTIDE SEQUENCE [LARGE SCALE GENOMIC DNA]</scope>
    <source>
        <strain evidence="2 3">EC11</strain>
    </source>
</reference>
<proteinExistence type="predicted"/>
<evidence type="ECO:0000313" key="3">
    <source>
        <dbReference type="Proteomes" id="UP000817854"/>
    </source>
</evidence>
<protein>
    <submittedName>
        <fullName evidence="2">Glycosyltransferase family 4 protein</fullName>
    </submittedName>
</protein>
<accession>A0ABX0IUG1</accession>
<gene>
    <name evidence="2" type="ORF">FIA58_010840</name>
</gene>
<reference evidence="2 3" key="3">
    <citation type="submission" date="2020-02" db="EMBL/GenBank/DDBJ databases">
        <title>Flavobacterium profundi sp. nov., isolated from a deep-sea seamount.</title>
        <authorList>
            <person name="Zhang D.-C."/>
        </authorList>
    </citation>
    <scope>NUCLEOTIDE SEQUENCE [LARGE SCALE GENOMIC DNA]</scope>
    <source>
        <strain evidence="2 3">EC11</strain>
    </source>
</reference>
<evidence type="ECO:0000259" key="1">
    <source>
        <dbReference type="Pfam" id="PF00534"/>
    </source>
</evidence>
<dbReference type="Pfam" id="PF00534">
    <property type="entry name" value="Glycos_transf_1"/>
    <property type="match status" value="1"/>
</dbReference>
<evidence type="ECO:0000313" key="2">
    <source>
        <dbReference type="EMBL" id="NHN26173.1"/>
    </source>
</evidence>
<dbReference type="PANTHER" id="PTHR12526:SF630">
    <property type="entry name" value="GLYCOSYLTRANSFERASE"/>
    <property type="match status" value="1"/>
</dbReference>